<dbReference type="SUPFAM" id="SSF56935">
    <property type="entry name" value="Porins"/>
    <property type="match status" value="1"/>
</dbReference>
<dbReference type="InterPro" id="IPR012910">
    <property type="entry name" value="Plug_dom"/>
</dbReference>
<dbReference type="Pfam" id="PF13715">
    <property type="entry name" value="CarbopepD_reg_2"/>
    <property type="match status" value="1"/>
</dbReference>
<dbReference type="InterPro" id="IPR036942">
    <property type="entry name" value="Beta-barrel_TonB_sf"/>
</dbReference>
<keyword evidence="6 8" id="KW-0472">Membrane</keyword>
<dbReference type="FunFam" id="2.60.40.1120:FF:000003">
    <property type="entry name" value="Outer membrane protein Omp121"/>
    <property type="match status" value="1"/>
</dbReference>
<dbReference type="InterPro" id="IPR037066">
    <property type="entry name" value="Plug_dom_sf"/>
</dbReference>
<dbReference type="InterPro" id="IPR039426">
    <property type="entry name" value="TonB-dep_rcpt-like"/>
</dbReference>
<proteinExistence type="inferred from homology"/>
<keyword evidence="12" id="KW-0675">Receptor</keyword>
<evidence type="ECO:0000313" key="13">
    <source>
        <dbReference type="Proteomes" id="UP000283387"/>
    </source>
</evidence>
<dbReference type="AlphaFoldDB" id="A0A419W462"/>
<protein>
    <submittedName>
        <fullName evidence="12">Iron complex outermembrane receptor protein</fullName>
    </submittedName>
</protein>
<dbReference type="Gene3D" id="2.60.40.1120">
    <property type="entry name" value="Carboxypeptidase-like, regulatory domain"/>
    <property type="match status" value="1"/>
</dbReference>
<dbReference type="InterPro" id="IPR023997">
    <property type="entry name" value="TonB-dep_OMP_SusC/RagA_CS"/>
</dbReference>
<comment type="similarity">
    <text evidence="8 9">Belongs to the TonB-dependent receptor family.</text>
</comment>
<evidence type="ECO:0000256" key="6">
    <source>
        <dbReference type="ARBA" id="ARBA00023136"/>
    </source>
</evidence>
<evidence type="ECO:0000256" key="5">
    <source>
        <dbReference type="ARBA" id="ARBA00023077"/>
    </source>
</evidence>
<reference evidence="12 13" key="1">
    <citation type="submission" date="2018-09" db="EMBL/GenBank/DDBJ databases">
        <title>Genomic Encyclopedia of Archaeal and Bacterial Type Strains, Phase II (KMG-II): from individual species to whole genera.</title>
        <authorList>
            <person name="Goeker M."/>
        </authorList>
    </citation>
    <scope>NUCLEOTIDE SEQUENCE [LARGE SCALE GENOMIC DNA]</scope>
    <source>
        <strain evidence="12 13">DSM 27148</strain>
    </source>
</reference>
<sequence>MNKKQHLPDSSLSGMRKVFLVMKLTSIFLFFSVMAIAGRSYSQETSFDLSMKNATIIDVFDEIERITEFGFLFKTDQLDLDKRYNLDLKDANIEQLMKKVLDPNEYNYQIIDRNIVVSRVESKTSQPAQQKVSGTVVDSSGEGLPGVSVLIKGTTTGTITDIEGKFSFDALPDDVTLVFSFIGMRVQEVAVAGQKSLNVVMQDETFGINEVVAIGYGSVKKKDVTGAVSSLKAEDFNRGVSVSPTDLIQGRVAGVNITSNGGEPGAGVSVQVRGANSIRSGQEPLYVIDGIPLDITDAQPEGASTTGVGDAASKNPLNFLNPDDIESIDILKDASATAIYGSRGANGVVLVTTKKGKKGQAKATYSGYTGVSVLPHQYDVLSADEYNAARADLDLASDDKGASTNWQDEIFRTAVTSSHSLSLTGGSENSNYRASLGYLNQEGIIKKTGMEKYSGRLAFGAKTFNDRLNIEIGLTASRVNDQRAPLGETGGVEGDLLLSALKLNPTYPVFNEDGTYYQLSDQVRNPVAMIDLTDDNTQTDRVLGSLSATLDILKGLQYKVNLSTDQTKATRKVTQDAQLSYMSDEGTATIGNVELSSNMIENYLMYKMDLNEIHKFDFLGGFSYQKFRIYSYYMSESGFETSDIDNLYDLTLGKYTQATTGSDITVNELQSFFGRVNYNLKNKYLLTANFRADGSTKFGENNKYGYFPSAAFAWQMSEEGFVKNIEAISNLKMRMGWGITGNQEITSKISQATLGSVTGAVLDGGSTLTPGYTLTRTPNPDLKWEKTTQYNWGLDFGLWKGRLSGTIDLYYKNTTDVQMEVSTKMPAPTSTYWTNMDMNIINKGLEISLDGVIISKKDFKWSANVNFSTINNMVKNMDVSKIPTGYPSGPGITGTPSQYIINNEPLGTFWGMTFLGFDENGESIFETDENGDEVEGVIGNALPDFTYNFSTSVVWKQLDFTLNFNGVHGNDIYNNLANIMDQMSLFSSGWNVTPDALTRGESTSNVLNYSSRFIEDGSYLRLSNATLGYTFKLPNQKYFSRLRAYASGNNLFVITKYSGYDPEVNTTRVSNGVPALGIGWTNYPKARTFTVGVNVEF</sequence>
<dbReference type="NCBIfam" id="TIGR04056">
    <property type="entry name" value="OMP_RagA_SusC"/>
    <property type="match status" value="1"/>
</dbReference>
<evidence type="ECO:0000259" key="11">
    <source>
        <dbReference type="Pfam" id="PF07715"/>
    </source>
</evidence>
<dbReference type="Gene3D" id="2.170.130.10">
    <property type="entry name" value="TonB-dependent receptor, plug domain"/>
    <property type="match status" value="1"/>
</dbReference>
<dbReference type="PROSITE" id="PS52016">
    <property type="entry name" value="TONB_DEPENDENT_REC_3"/>
    <property type="match status" value="1"/>
</dbReference>
<gene>
    <name evidence="12" type="ORF">BC643_0575</name>
</gene>
<evidence type="ECO:0000256" key="7">
    <source>
        <dbReference type="ARBA" id="ARBA00023237"/>
    </source>
</evidence>
<evidence type="ECO:0000313" key="12">
    <source>
        <dbReference type="EMBL" id="RKD90239.1"/>
    </source>
</evidence>
<keyword evidence="13" id="KW-1185">Reference proteome</keyword>
<dbReference type="NCBIfam" id="TIGR04057">
    <property type="entry name" value="SusC_RagA_signa"/>
    <property type="match status" value="1"/>
</dbReference>
<dbReference type="EMBL" id="RAPN01000001">
    <property type="protein sequence ID" value="RKD90239.1"/>
    <property type="molecule type" value="Genomic_DNA"/>
</dbReference>
<evidence type="ECO:0000256" key="3">
    <source>
        <dbReference type="ARBA" id="ARBA00022452"/>
    </source>
</evidence>
<dbReference type="Pfam" id="PF07715">
    <property type="entry name" value="Plug"/>
    <property type="match status" value="1"/>
</dbReference>
<dbReference type="InterPro" id="IPR023996">
    <property type="entry name" value="TonB-dep_OMP_SusC/RagA"/>
</dbReference>
<evidence type="ECO:0000259" key="10">
    <source>
        <dbReference type="Pfam" id="PF00593"/>
    </source>
</evidence>
<keyword evidence="7 8" id="KW-0998">Cell outer membrane</keyword>
<accession>A0A419W462</accession>
<keyword evidence="5 9" id="KW-0798">TonB box</keyword>
<dbReference type="Proteomes" id="UP000283387">
    <property type="component" value="Unassembled WGS sequence"/>
</dbReference>
<dbReference type="Gene3D" id="2.40.170.20">
    <property type="entry name" value="TonB-dependent receptor, beta-barrel domain"/>
    <property type="match status" value="1"/>
</dbReference>
<evidence type="ECO:0000256" key="8">
    <source>
        <dbReference type="PROSITE-ProRule" id="PRU01360"/>
    </source>
</evidence>
<dbReference type="GO" id="GO:0009279">
    <property type="term" value="C:cell outer membrane"/>
    <property type="evidence" value="ECO:0007669"/>
    <property type="project" value="UniProtKB-SubCell"/>
</dbReference>
<feature type="domain" description="TonB-dependent receptor-like beta-barrel" evidence="10">
    <location>
        <begin position="523"/>
        <end position="1051"/>
    </location>
</feature>
<evidence type="ECO:0000256" key="4">
    <source>
        <dbReference type="ARBA" id="ARBA00022692"/>
    </source>
</evidence>
<dbReference type="InterPro" id="IPR000531">
    <property type="entry name" value="Beta-barrel_TonB"/>
</dbReference>
<keyword evidence="4 8" id="KW-0812">Transmembrane</keyword>
<name>A0A419W462_9BACT</name>
<evidence type="ECO:0000256" key="1">
    <source>
        <dbReference type="ARBA" id="ARBA00004571"/>
    </source>
</evidence>
<keyword evidence="3 8" id="KW-1134">Transmembrane beta strand</keyword>
<comment type="subcellular location">
    <subcellularLocation>
        <location evidence="1 8">Cell outer membrane</location>
        <topology evidence="1 8">Multi-pass membrane protein</topology>
    </subcellularLocation>
</comment>
<feature type="domain" description="TonB-dependent receptor plug" evidence="11">
    <location>
        <begin position="220"/>
        <end position="348"/>
    </location>
</feature>
<dbReference type="Pfam" id="PF00593">
    <property type="entry name" value="TonB_dep_Rec_b-barrel"/>
    <property type="match status" value="1"/>
</dbReference>
<organism evidence="12 13">
    <name type="scientific">Mangrovibacterium diazotrophicum</name>
    <dbReference type="NCBI Taxonomy" id="1261403"/>
    <lineage>
        <taxon>Bacteria</taxon>
        <taxon>Pseudomonadati</taxon>
        <taxon>Bacteroidota</taxon>
        <taxon>Bacteroidia</taxon>
        <taxon>Marinilabiliales</taxon>
        <taxon>Prolixibacteraceae</taxon>
        <taxon>Mangrovibacterium</taxon>
    </lineage>
</organism>
<comment type="caution">
    <text evidence="12">The sequence shown here is derived from an EMBL/GenBank/DDBJ whole genome shotgun (WGS) entry which is preliminary data.</text>
</comment>
<dbReference type="InterPro" id="IPR008969">
    <property type="entry name" value="CarboxyPept-like_regulatory"/>
</dbReference>
<dbReference type="SUPFAM" id="SSF49464">
    <property type="entry name" value="Carboxypeptidase regulatory domain-like"/>
    <property type="match status" value="1"/>
</dbReference>
<evidence type="ECO:0000256" key="2">
    <source>
        <dbReference type="ARBA" id="ARBA00022448"/>
    </source>
</evidence>
<evidence type="ECO:0000256" key="9">
    <source>
        <dbReference type="RuleBase" id="RU003357"/>
    </source>
</evidence>
<keyword evidence="2 8" id="KW-0813">Transport</keyword>